<proteinExistence type="predicted"/>
<name>M2PWF6_CERS8</name>
<dbReference type="HOGENOM" id="CLU_2885566_0_0_1"/>
<dbReference type="Proteomes" id="UP000016930">
    <property type="component" value="Unassembled WGS sequence"/>
</dbReference>
<evidence type="ECO:0000256" key="1">
    <source>
        <dbReference type="SAM" id="MobiDB-lite"/>
    </source>
</evidence>
<protein>
    <submittedName>
        <fullName evidence="2">Uncharacterized protein</fullName>
    </submittedName>
</protein>
<feature type="region of interest" description="Disordered" evidence="1">
    <location>
        <begin position="39"/>
        <end position="63"/>
    </location>
</feature>
<dbReference type="EMBL" id="KB445792">
    <property type="protein sequence ID" value="EMD41164.1"/>
    <property type="molecule type" value="Genomic_DNA"/>
</dbReference>
<keyword evidence="3" id="KW-1185">Reference proteome</keyword>
<gene>
    <name evidence="2" type="ORF">CERSUDRAFT_63072</name>
</gene>
<dbReference type="AlphaFoldDB" id="M2PWF6"/>
<evidence type="ECO:0000313" key="2">
    <source>
        <dbReference type="EMBL" id="EMD41164.1"/>
    </source>
</evidence>
<accession>M2PWF6</accession>
<sequence>MRRKRGDVMRGGRWLRFVGNAPLAVQPVRTVRHSTRLPRGTHWQYKDRTSQHLGRPSTTADRS</sequence>
<organism evidence="2 3">
    <name type="scientific">Ceriporiopsis subvermispora (strain B)</name>
    <name type="common">White-rot fungus</name>
    <name type="synonym">Gelatoporia subvermispora</name>
    <dbReference type="NCBI Taxonomy" id="914234"/>
    <lineage>
        <taxon>Eukaryota</taxon>
        <taxon>Fungi</taxon>
        <taxon>Dikarya</taxon>
        <taxon>Basidiomycota</taxon>
        <taxon>Agaricomycotina</taxon>
        <taxon>Agaricomycetes</taxon>
        <taxon>Polyporales</taxon>
        <taxon>Gelatoporiaceae</taxon>
        <taxon>Gelatoporia</taxon>
    </lineage>
</organism>
<evidence type="ECO:0000313" key="3">
    <source>
        <dbReference type="Proteomes" id="UP000016930"/>
    </source>
</evidence>
<reference evidence="2 3" key="1">
    <citation type="journal article" date="2012" name="Proc. Natl. Acad. Sci. U.S.A.">
        <title>Comparative genomics of Ceriporiopsis subvermispora and Phanerochaete chrysosporium provide insight into selective ligninolysis.</title>
        <authorList>
            <person name="Fernandez-Fueyo E."/>
            <person name="Ruiz-Duenas F.J."/>
            <person name="Ferreira P."/>
            <person name="Floudas D."/>
            <person name="Hibbett D.S."/>
            <person name="Canessa P."/>
            <person name="Larrondo L.F."/>
            <person name="James T.Y."/>
            <person name="Seelenfreund D."/>
            <person name="Lobos S."/>
            <person name="Polanco R."/>
            <person name="Tello M."/>
            <person name="Honda Y."/>
            <person name="Watanabe T."/>
            <person name="Watanabe T."/>
            <person name="Ryu J.S."/>
            <person name="Kubicek C.P."/>
            <person name="Schmoll M."/>
            <person name="Gaskell J."/>
            <person name="Hammel K.E."/>
            <person name="St John F.J."/>
            <person name="Vanden Wymelenberg A."/>
            <person name="Sabat G."/>
            <person name="Splinter BonDurant S."/>
            <person name="Syed K."/>
            <person name="Yadav J.S."/>
            <person name="Doddapaneni H."/>
            <person name="Subramanian V."/>
            <person name="Lavin J.L."/>
            <person name="Oguiza J.A."/>
            <person name="Perez G."/>
            <person name="Pisabarro A.G."/>
            <person name="Ramirez L."/>
            <person name="Santoyo F."/>
            <person name="Master E."/>
            <person name="Coutinho P.M."/>
            <person name="Henrissat B."/>
            <person name="Lombard V."/>
            <person name="Magnuson J.K."/>
            <person name="Kuees U."/>
            <person name="Hori C."/>
            <person name="Igarashi K."/>
            <person name="Samejima M."/>
            <person name="Held B.W."/>
            <person name="Barry K.W."/>
            <person name="LaButti K.M."/>
            <person name="Lapidus A."/>
            <person name="Lindquist E.A."/>
            <person name="Lucas S.M."/>
            <person name="Riley R."/>
            <person name="Salamov A.A."/>
            <person name="Hoffmeister D."/>
            <person name="Schwenk D."/>
            <person name="Hadar Y."/>
            <person name="Yarden O."/>
            <person name="de Vries R.P."/>
            <person name="Wiebenga A."/>
            <person name="Stenlid J."/>
            <person name="Eastwood D."/>
            <person name="Grigoriev I.V."/>
            <person name="Berka R.M."/>
            <person name="Blanchette R.A."/>
            <person name="Kersten P."/>
            <person name="Martinez A.T."/>
            <person name="Vicuna R."/>
            <person name="Cullen D."/>
        </authorList>
    </citation>
    <scope>NUCLEOTIDE SEQUENCE [LARGE SCALE GENOMIC DNA]</scope>
    <source>
        <strain evidence="2 3">B</strain>
    </source>
</reference>